<proteinExistence type="predicted"/>
<protein>
    <submittedName>
        <fullName evidence="1">Uncharacterized protein</fullName>
    </submittedName>
</protein>
<organism evidence="1 2">
    <name type="scientific">Pseudomonas putida</name>
    <name type="common">Arthrobacter siderocapsulatus</name>
    <dbReference type="NCBI Taxonomy" id="303"/>
    <lineage>
        <taxon>Bacteria</taxon>
        <taxon>Pseudomonadati</taxon>
        <taxon>Pseudomonadota</taxon>
        <taxon>Gammaproteobacteria</taxon>
        <taxon>Pseudomonadales</taxon>
        <taxon>Pseudomonadaceae</taxon>
        <taxon>Pseudomonas</taxon>
    </lineage>
</organism>
<dbReference type="AlphaFoldDB" id="A0A7V8J5L6"/>
<evidence type="ECO:0000313" key="2">
    <source>
        <dbReference type="Proteomes" id="UP000442695"/>
    </source>
</evidence>
<name>A0A7V8J5L6_PSEPU</name>
<comment type="caution">
    <text evidence="1">The sequence shown here is derived from an EMBL/GenBank/DDBJ whole genome shotgun (WGS) entry which is preliminary data.</text>
</comment>
<evidence type="ECO:0000313" key="1">
    <source>
        <dbReference type="EMBL" id="KAF0255665.1"/>
    </source>
</evidence>
<accession>A0A7V8J5L6</accession>
<dbReference type="EMBL" id="WOWR01000005">
    <property type="protein sequence ID" value="KAF0255665.1"/>
    <property type="molecule type" value="Genomic_DNA"/>
</dbReference>
<dbReference type="Proteomes" id="UP000442695">
    <property type="component" value="Unassembled WGS sequence"/>
</dbReference>
<gene>
    <name evidence="1" type="ORF">GN299_06130</name>
</gene>
<dbReference type="RefSeq" id="WP_155741813.1">
    <property type="nucleotide sequence ID" value="NZ_LSUZ01000172.1"/>
</dbReference>
<sequence>MPTVTNEMVYAAMKEAVQRGLLPKGGSQEDSIKNFEALKAILQAALDAVE</sequence>
<reference evidence="1 2" key="1">
    <citation type="submission" date="2019-12" db="EMBL/GenBank/DDBJ databases">
        <authorList>
            <person name="Woiski C."/>
        </authorList>
    </citation>
    <scope>NUCLEOTIDE SEQUENCE [LARGE SCALE GENOMIC DNA]</scope>
    <source>
        <strain evidence="1 2">BOE100</strain>
    </source>
</reference>